<evidence type="ECO:0000256" key="9">
    <source>
        <dbReference type="ARBA" id="ARBA00022741"/>
    </source>
</evidence>
<feature type="compositionally biased region" description="Low complexity" evidence="14">
    <location>
        <begin position="78"/>
        <end position="99"/>
    </location>
</feature>
<evidence type="ECO:0000256" key="2">
    <source>
        <dbReference type="ARBA" id="ARBA00005201"/>
    </source>
</evidence>
<keyword evidence="7" id="KW-0288">FMN</keyword>
<evidence type="ECO:0000256" key="11">
    <source>
        <dbReference type="ARBA" id="ARBA00022840"/>
    </source>
</evidence>
<evidence type="ECO:0000256" key="8">
    <source>
        <dbReference type="ARBA" id="ARBA00022679"/>
    </source>
</evidence>
<comment type="caution">
    <text evidence="16">The sequence shown here is derived from an EMBL/GenBank/DDBJ whole genome shotgun (WGS) entry which is preliminary data.</text>
</comment>
<organism evidence="16 17">
    <name type="scientific">Niveomyces insectorum RCEF 264</name>
    <dbReference type="NCBI Taxonomy" id="1081102"/>
    <lineage>
        <taxon>Eukaryota</taxon>
        <taxon>Fungi</taxon>
        <taxon>Dikarya</taxon>
        <taxon>Ascomycota</taxon>
        <taxon>Pezizomycotina</taxon>
        <taxon>Sordariomycetes</taxon>
        <taxon>Hypocreomycetidae</taxon>
        <taxon>Hypocreales</taxon>
        <taxon>Cordycipitaceae</taxon>
        <taxon>Niveomyces</taxon>
    </lineage>
</organism>
<keyword evidence="9" id="KW-0547">Nucleotide-binding</keyword>
<feature type="region of interest" description="Disordered" evidence="14">
    <location>
        <begin position="1"/>
        <end position="158"/>
    </location>
</feature>
<dbReference type="PANTHER" id="PTHR22749">
    <property type="entry name" value="RIBOFLAVIN KINASE/FMN ADENYLYLTRANSFERASE"/>
    <property type="match status" value="1"/>
</dbReference>
<evidence type="ECO:0000256" key="13">
    <source>
        <dbReference type="ARBA" id="ARBA00047880"/>
    </source>
</evidence>
<evidence type="ECO:0000313" key="17">
    <source>
        <dbReference type="Proteomes" id="UP000076874"/>
    </source>
</evidence>
<feature type="domain" description="Riboflavin kinase" evidence="15">
    <location>
        <begin position="480"/>
        <end position="629"/>
    </location>
</feature>
<dbReference type="STRING" id="1081102.A0A167NGY1"/>
<reference evidence="16 17" key="1">
    <citation type="journal article" date="2016" name="Genome Biol. Evol.">
        <title>Divergent and convergent evolution of fungal pathogenicity.</title>
        <authorList>
            <person name="Shang Y."/>
            <person name="Xiao G."/>
            <person name="Zheng P."/>
            <person name="Cen K."/>
            <person name="Zhan S."/>
            <person name="Wang C."/>
        </authorList>
    </citation>
    <scope>NUCLEOTIDE SEQUENCE [LARGE SCALE GENOMIC DNA]</scope>
    <source>
        <strain evidence="16 17">RCEF 264</strain>
    </source>
</reference>
<feature type="region of interest" description="Disordered" evidence="14">
    <location>
        <begin position="448"/>
        <end position="480"/>
    </location>
</feature>
<dbReference type="GO" id="GO:0008531">
    <property type="term" value="F:riboflavin kinase activity"/>
    <property type="evidence" value="ECO:0007669"/>
    <property type="project" value="UniProtKB-EC"/>
</dbReference>
<proteinExistence type="inferred from homology"/>
<dbReference type="Gene3D" id="2.40.30.30">
    <property type="entry name" value="Riboflavin kinase-like"/>
    <property type="match status" value="1"/>
</dbReference>
<dbReference type="InterPro" id="IPR015865">
    <property type="entry name" value="Riboflavin_kinase_bac/euk"/>
</dbReference>
<feature type="compositionally biased region" description="Basic and acidic residues" evidence="14">
    <location>
        <begin position="148"/>
        <end position="158"/>
    </location>
</feature>
<name>A0A167NGY1_9HYPO</name>
<dbReference type="GO" id="GO:0005524">
    <property type="term" value="F:ATP binding"/>
    <property type="evidence" value="ECO:0007669"/>
    <property type="project" value="UniProtKB-KW"/>
</dbReference>
<keyword evidence="6" id="KW-0285">Flavoprotein</keyword>
<comment type="similarity">
    <text evidence="3">Belongs to the flavokinase family.</text>
</comment>
<dbReference type="SMART" id="SM00904">
    <property type="entry name" value="Flavokinase"/>
    <property type="match status" value="1"/>
</dbReference>
<evidence type="ECO:0000256" key="4">
    <source>
        <dbReference type="ARBA" id="ARBA00012105"/>
    </source>
</evidence>
<evidence type="ECO:0000256" key="5">
    <source>
        <dbReference type="ARBA" id="ARBA00017394"/>
    </source>
</evidence>
<dbReference type="InterPro" id="IPR023468">
    <property type="entry name" value="Riboflavin_kinase"/>
</dbReference>
<accession>A0A167NGY1</accession>
<comment type="function">
    <text evidence="1">Catalyzes the phosphorylation of riboflavin (vitamin B2) to form flavin mononucleotide (FMN) coenzyme.</text>
</comment>
<evidence type="ECO:0000256" key="7">
    <source>
        <dbReference type="ARBA" id="ARBA00022643"/>
    </source>
</evidence>
<keyword evidence="17" id="KW-1185">Reference proteome</keyword>
<dbReference type="EMBL" id="AZHD01000019">
    <property type="protein sequence ID" value="OAA55541.1"/>
    <property type="molecule type" value="Genomic_DNA"/>
</dbReference>
<evidence type="ECO:0000313" key="16">
    <source>
        <dbReference type="EMBL" id="OAA55541.1"/>
    </source>
</evidence>
<dbReference type="GO" id="GO:0009398">
    <property type="term" value="P:FMN biosynthetic process"/>
    <property type="evidence" value="ECO:0007669"/>
    <property type="project" value="UniProtKB-UniPathway"/>
</dbReference>
<comment type="pathway">
    <text evidence="2">Cofactor biosynthesis; FMN biosynthesis; FMN from riboflavin (ATP route): step 1/1.</text>
</comment>
<keyword evidence="8" id="KW-0808">Transferase</keyword>
<dbReference type="AlphaFoldDB" id="A0A167NGY1"/>
<dbReference type="PANTHER" id="PTHR22749:SF6">
    <property type="entry name" value="RIBOFLAVIN KINASE"/>
    <property type="match status" value="1"/>
</dbReference>
<evidence type="ECO:0000256" key="14">
    <source>
        <dbReference type="SAM" id="MobiDB-lite"/>
    </source>
</evidence>
<evidence type="ECO:0000256" key="6">
    <source>
        <dbReference type="ARBA" id="ARBA00022630"/>
    </source>
</evidence>
<keyword evidence="11" id="KW-0067">ATP-binding</keyword>
<evidence type="ECO:0000256" key="1">
    <source>
        <dbReference type="ARBA" id="ARBA00003572"/>
    </source>
</evidence>
<evidence type="ECO:0000256" key="3">
    <source>
        <dbReference type="ARBA" id="ARBA00010108"/>
    </source>
</evidence>
<comment type="catalytic activity">
    <reaction evidence="13">
        <text>riboflavin + ATP = FMN + ADP + H(+)</text>
        <dbReference type="Rhea" id="RHEA:14357"/>
        <dbReference type="ChEBI" id="CHEBI:15378"/>
        <dbReference type="ChEBI" id="CHEBI:30616"/>
        <dbReference type="ChEBI" id="CHEBI:57986"/>
        <dbReference type="ChEBI" id="CHEBI:58210"/>
        <dbReference type="ChEBI" id="CHEBI:456216"/>
        <dbReference type="EC" id="2.7.1.26"/>
    </reaction>
</comment>
<dbReference type="GO" id="GO:0009231">
    <property type="term" value="P:riboflavin biosynthetic process"/>
    <property type="evidence" value="ECO:0007669"/>
    <property type="project" value="InterPro"/>
</dbReference>
<dbReference type="Proteomes" id="UP000076874">
    <property type="component" value="Unassembled WGS sequence"/>
</dbReference>
<dbReference type="UniPathway" id="UPA00276">
    <property type="reaction ID" value="UER00406"/>
</dbReference>
<keyword evidence="10" id="KW-0418">Kinase</keyword>
<dbReference type="InterPro" id="IPR023465">
    <property type="entry name" value="Riboflavin_kinase_dom_sf"/>
</dbReference>
<feature type="compositionally biased region" description="Polar residues" evidence="14">
    <location>
        <begin position="100"/>
        <end position="116"/>
    </location>
</feature>
<dbReference type="GO" id="GO:0005739">
    <property type="term" value="C:mitochondrion"/>
    <property type="evidence" value="ECO:0007669"/>
    <property type="project" value="TreeGrafter"/>
</dbReference>
<evidence type="ECO:0000256" key="12">
    <source>
        <dbReference type="ARBA" id="ARBA00029960"/>
    </source>
</evidence>
<dbReference type="EC" id="2.7.1.26" evidence="4"/>
<gene>
    <name evidence="16" type="ORF">SPI_08225</name>
</gene>
<evidence type="ECO:0000256" key="10">
    <source>
        <dbReference type="ARBA" id="ARBA00022777"/>
    </source>
</evidence>
<evidence type="ECO:0000259" key="15">
    <source>
        <dbReference type="SMART" id="SM00904"/>
    </source>
</evidence>
<dbReference type="Pfam" id="PF01687">
    <property type="entry name" value="Flavokinase"/>
    <property type="match status" value="1"/>
</dbReference>
<sequence>MEKQPLRQAVHRKPLPRPPLEQQADPNVPQQAAPPLPPRLDTEPGLSRSFDGLQLHHHNEAAGDSGDVGMPPPERQGTTSTTLTSTSSFAPTSASSTWTNYTDISTPATSGTSTPIGSRKPPAGAGQYGPGIGGYNPAPAQAASHGATGKEKEKKEPSFWKTALEETKFLAGGLLQKPFESTKHYTVMRHSPGLIMYRGPNTSIVVTVFSTPDHPLPADRTVWLQRRGFSGDTGLKLKTLVGASGSWLDVTPERRAAASDLPANDERAYQRDIAKLLKKAKQGEKSLAKRQPRETLVVRIPAAAADGYFRLVVCSGGVTAASATATTATATATATATTKRKVLCGSPVFRIASTSSDASIFRGASLRTLPMEMGVAAASMLTNNYVTNAAAPIVDAVQKYQPNTVQTLAAETVYDQSRLSSKVSGLGENYDKSREMVYQAYDPSVLAASQKSSSKGVDRADNDDDDEAPPDVIGPDSGPVEPFPIKFSGRVVRGTGRSSAEMGVPTANLADVPDEMRLRLRGVYFGWATVVPRKGAAAGEDSRIHLDWIEAVVTIGPSPWAVASASVVLRNEVAVHLLYDFGGASLLDAKLKMLLMGYLRPAAAAATTAAAAATAASNDDARVVVTSLSRPNWCPRPTLQRIETEKSGRSLSDKYVDTRGKLQRHVDKIPLHLAGVRTSGAELRDHLYGNGGFWIPR</sequence>
<dbReference type="OrthoDB" id="276388at2759"/>
<protein>
    <recommendedName>
        <fullName evidence="5">Riboflavin kinase</fullName>
        <ecNumber evidence="4">2.7.1.26</ecNumber>
    </recommendedName>
    <alternativeName>
        <fullName evidence="12">Flavin mononucleotide kinase 1</fullName>
    </alternativeName>
</protein>
<dbReference type="SUPFAM" id="SSF82114">
    <property type="entry name" value="Riboflavin kinase-like"/>
    <property type="match status" value="1"/>
</dbReference>